<keyword evidence="2" id="KW-1003">Cell membrane</keyword>
<evidence type="ECO:0000313" key="7">
    <source>
        <dbReference type="EMBL" id="MBB5342376.1"/>
    </source>
</evidence>
<dbReference type="GO" id="GO:0005886">
    <property type="term" value="C:plasma membrane"/>
    <property type="evidence" value="ECO:0007669"/>
    <property type="project" value="UniProtKB-SubCell"/>
</dbReference>
<feature type="transmembrane region" description="Helical" evidence="6">
    <location>
        <begin position="259"/>
        <end position="279"/>
    </location>
</feature>
<organism evidence="7 8">
    <name type="scientific">Tunturiibacter lichenicola</name>
    <dbReference type="NCBI Taxonomy" id="2051959"/>
    <lineage>
        <taxon>Bacteria</taxon>
        <taxon>Pseudomonadati</taxon>
        <taxon>Acidobacteriota</taxon>
        <taxon>Terriglobia</taxon>
        <taxon>Terriglobales</taxon>
        <taxon>Acidobacteriaceae</taxon>
        <taxon>Tunturiibacter</taxon>
    </lineage>
</organism>
<dbReference type="PIRSF" id="PIRSF035875">
    <property type="entry name" value="RNase_BN"/>
    <property type="match status" value="1"/>
</dbReference>
<gene>
    <name evidence="7" type="ORF">HDF10_000326</name>
</gene>
<dbReference type="InterPro" id="IPR017039">
    <property type="entry name" value="Virul_fac_BrkB"/>
</dbReference>
<comment type="subcellular location">
    <subcellularLocation>
        <location evidence="1">Cell membrane</location>
        <topology evidence="1">Multi-pass membrane protein</topology>
    </subcellularLocation>
</comment>
<evidence type="ECO:0000256" key="4">
    <source>
        <dbReference type="ARBA" id="ARBA00022989"/>
    </source>
</evidence>
<evidence type="ECO:0000256" key="2">
    <source>
        <dbReference type="ARBA" id="ARBA00022475"/>
    </source>
</evidence>
<protein>
    <submittedName>
        <fullName evidence="7">Membrane protein</fullName>
    </submittedName>
</protein>
<evidence type="ECO:0000256" key="5">
    <source>
        <dbReference type="ARBA" id="ARBA00023136"/>
    </source>
</evidence>
<feature type="transmembrane region" description="Helical" evidence="6">
    <location>
        <begin position="225"/>
        <end position="247"/>
    </location>
</feature>
<feature type="transmembrane region" description="Helical" evidence="6">
    <location>
        <begin position="144"/>
        <end position="174"/>
    </location>
</feature>
<accession>A0A7W8N3D0</accession>
<dbReference type="PANTHER" id="PTHR30213">
    <property type="entry name" value="INNER MEMBRANE PROTEIN YHJD"/>
    <property type="match status" value="1"/>
</dbReference>
<evidence type="ECO:0000313" key="8">
    <source>
        <dbReference type="Proteomes" id="UP000569092"/>
    </source>
</evidence>
<feature type="transmembrane region" description="Helical" evidence="6">
    <location>
        <begin position="105"/>
        <end position="123"/>
    </location>
</feature>
<name>A0A7W8N3D0_9BACT</name>
<proteinExistence type="predicted"/>
<keyword evidence="3 6" id="KW-0812">Transmembrane</keyword>
<comment type="caution">
    <text evidence="7">The sequence shown here is derived from an EMBL/GenBank/DDBJ whole genome shotgun (WGS) entry which is preliminary data.</text>
</comment>
<dbReference type="AlphaFoldDB" id="A0A7W8N3D0"/>
<reference evidence="7 8" key="1">
    <citation type="submission" date="2020-08" db="EMBL/GenBank/DDBJ databases">
        <title>Genomic Encyclopedia of Type Strains, Phase IV (KMG-V): Genome sequencing to study the core and pangenomes of soil and plant-associated prokaryotes.</title>
        <authorList>
            <person name="Whitman W."/>
        </authorList>
    </citation>
    <scope>NUCLEOTIDE SEQUENCE [LARGE SCALE GENOMIC DNA]</scope>
    <source>
        <strain evidence="7 8">M8US30</strain>
    </source>
</reference>
<feature type="transmembrane region" description="Helical" evidence="6">
    <location>
        <begin position="69"/>
        <end position="90"/>
    </location>
</feature>
<evidence type="ECO:0000256" key="1">
    <source>
        <dbReference type="ARBA" id="ARBA00004651"/>
    </source>
</evidence>
<dbReference type="PANTHER" id="PTHR30213:SF0">
    <property type="entry name" value="UPF0761 MEMBRANE PROTEIN YIHY"/>
    <property type="match status" value="1"/>
</dbReference>
<feature type="transmembrane region" description="Helical" evidence="6">
    <location>
        <begin position="40"/>
        <end position="62"/>
    </location>
</feature>
<keyword evidence="5 6" id="KW-0472">Membrane</keyword>
<sequence length="324" mass="35025">MSRSPLHSLWNLEGIPIKVVAKHTWSAFFDDNLVGRAAELGFYFIFALFPSLVTATALLGLAARSASHIYYSLLGYLSIVLPHDAMGMVLDTFNQTTAATTSGKLTFGLVAAIWSASVGFSAIQDSLNVVYRVKETRSYFAARFSAIGVTILLMGLVTLMLASLLGADFFARLAHLHIYDHFVASLTAVTVRGLGWLLASVLLSLFFAVIYYFAPDVKRSQWHWLTPGAAIGIVGWVLASIGLRLYVHLFNNYSVTYGSLGAVIILLTWFYLTGLMLLLGAEINSEIEAAAAAKRLLVLEQNDLAAATASAMHVPDSSAPKPAA</sequence>
<dbReference type="NCBIfam" id="TIGR00765">
    <property type="entry name" value="yihY_not_rbn"/>
    <property type="match status" value="1"/>
</dbReference>
<feature type="transmembrane region" description="Helical" evidence="6">
    <location>
        <begin position="194"/>
        <end position="213"/>
    </location>
</feature>
<dbReference type="Proteomes" id="UP000569092">
    <property type="component" value="Unassembled WGS sequence"/>
</dbReference>
<dbReference type="Pfam" id="PF03631">
    <property type="entry name" value="Virul_fac_BrkB"/>
    <property type="match status" value="1"/>
</dbReference>
<evidence type="ECO:0000256" key="3">
    <source>
        <dbReference type="ARBA" id="ARBA00022692"/>
    </source>
</evidence>
<dbReference type="EMBL" id="JACHDZ010000001">
    <property type="protein sequence ID" value="MBB5342376.1"/>
    <property type="molecule type" value="Genomic_DNA"/>
</dbReference>
<keyword evidence="4 6" id="KW-1133">Transmembrane helix</keyword>
<evidence type="ECO:0000256" key="6">
    <source>
        <dbReference type="SAM" id="Phobius"/>
    </source>
</evidence>